<protein>
    <submittedName>
        <fullName evidence="1">Uncharacterized protein</fullName>
    </submittedName>
</protein>
<dbReference type="AlphaFoldDB" id="A0A1V2VUT4"/>
<dbReference type="EMBL" id="MUTJ01000093">
    <property type="protein sequence ID" value="ONU77309.1"/>
    <property type="molecule type" value="Genomic_DNA"/>
</dbReference>
<dbReference type="Proteomes" id="UP000188543">
    <property type="component" value="Unassembled WGS sequence"/>
</dbReference>
<accession>A0A1V2VUT4</accession>
<organism evidence="1 2">
    <name type="scientific">Burkholderia cenocepacia</name>
    <dbReference type="NCBI Taxonomy" id="95486"/>
    <lineage>
        <taxon>Bacteria</taxon>
        <taxon>Pseudomonadati</taxon>
        <taxon>Pseudomonadota</taxon>
        <taxon>Betaproteobacteria</taxon>
        <taxon>Burkholderiales</taxon>
        <taxon>Burkholderiaceae</taxon>
        <taxon>Burkholderia</taxon>
        <taxon>Burkholderia cepacia complex</taxon>
    </lineage>
</organism>
<evidence type="ECO:0000313" key="1">
    <source>
        <dbReference type="EMBL" id="ONU77309.1"/>
    </source>
</evidence>
<sequence length="164" mass="18302">MSDFLKYTAGLHVLDKLGSQDRAINRQNEAIHGLNEDLRYAKNEEGIARAGAEYERKRANEYKALLSKPMAEIAEKNGDFRETYEKQQEMLASWIASQRAFKEIAMKYGAMAGKTPEEIAAEGAAAKEIVLTGQSQFGNNEQFSAKIQQNLLAKIQQEKSGKQG</sequence>
<dbReference type="RefSeq" id="WP_077176694.1">
    <property type="nucleotide sequence ID" value="NZ_MUTB01000145.1"/>
</dbReference>
<proteinExistence type="predicted"/>
<name>A0A1V2VUT4_9BURK</name>
<reference evidence="1 2" key="1">
    <citation type="submission" date="2016-08" db="EMBL/GenBank/DDBJ databases">
        <authorList>
            <person name="Seilhamer J.J."/>
        </authorList>
    </citation>
    <scope>NUCLEOTIDE SEQUENCE [LARGE SCALE GENOMIC DNA]</scope>
    <source>
        <strain evidence="1 2">VC14762</strain>
    </source>
</reference>
<gene>
    <name evidence="1" type="ORF">A8E72_31020</name>
</gene>
<comment type="caution">
    <text evidence="1">The sequence shown here is derived from an EMBL/GenBank/DDBJ whole genome shotgun (WGS) entry which is preliminary data.</text>
</comment>
<evidence type="ECO:0000313" key="2">
    <source>
        <dbReference type="Proteomes" id="UP000188543"/>
    </source>
</evidence>